<evidence type="ECO:0008006" key="3">
    <source>
        <dbReference type="Google" id="ProtNLM"/>
    </source>
</evidence>
<dbReference type="KEGG" id="api:107885323"/>
<keyword evidence="2" id="KW-1185">Reference proteome</keyword>
<sequence length="252" mass="28676">MVRSSHTFDEDNIHSDASISSLMSTAGKINLLRKKSSKKAQSYEKLNFATEKRLVDGNATYAPNKKHCPTCGRSDNAVTVTKSDLESLKRSIEYRIKEEAKITRTLIEVPNKTTDIEKILNDNILMDLPKMTLESFKDFERQLESDIELVKKLKCFIVLNMKTSSKVSDNLTAVIPKIICKEVQLMYSAFGRETNGQKKFNFSSTITYKYLLEALTTKHEDVKGKEISSILSRWFSGAKDREGGKKLRMKND</sequence>
<evidence type="ECO:0000313" key="1">
    <source>
        <dbReference type="EnsemblMetazoa" id="XP_029342523.1"/>
    </source>
</evidence>
<dbReference type="EnsemblMetazoa" id="XM_029486663.1">
    <property type="protein sequence ID" value="XP_029342523.1"/>
    <property type="gene ID" value="LOC107885323"/>
</dbReference>
<accession>A0A8R2NPK1</accession>
<dbReference type="Proteomes" id="UP000007819">
    <property type="component" value="Chromosome A1"/>
</dbReference>
<reference evidence="1" key="2">
    <citation type="submission" date="2022-06" db="UniProtKB">
        <authorList>
            <consortium name="EnsemblMetazoa"/>
        </authorList>
    </citation>
    <scope>IDENTIFICATION</scope>
</reference>
<name>A0A8R2NPK1_ACYPI</name>
<reference evidence="2" key="1">
    <citation type="submission" date="2010-06" db="EMBL/GenBank/DDBJ databases">
        <authorList>
            <person name="Jiang H."/>
            <person name="Abraham K."/>
            <person name="Ali S."/>
            <person name="Alsbrooks S.L."/>
            <person name="Anim B.N."/>
            <person name="Anosike U.S."/>
            <person name="Attaway T."/>
            <person name="Bandaranaike D.P."/>
            <person name="Battles P.K."/>
            <person name="Bell S.N."/>
            <person name="Bell A.V."/>
            <person name="Beltran B."/>
            <person name="Bickham C."/>
            <person name="Bustamante Y."/>
            <person name="Caleb T."/>
            <person name="Canada A."/>
            <person name="Cardenas V."/>
            <person name="Carter K."/>
            <person name="Chacko J."/>
            <person name="Chandrabose M.N."/>
            <person name="Chavez D."/>
            <person name="Chavez A."/>
            <person name="Chen L."/>
            <person name="Chu H.-S."/>
            <person name="Claassen K.J."/>
            <person name="Cockrell R."/>
            <person name="Collins M."/>
            <person name="Cooper J.A."/>
            <person name="Cree A."/>
            <person name="Curry S.M."/>
            <person name="Da Y."/>
            <person name="Dao M.D."/>
            <person name="Das B."/>
            <person name="Davila M.-L."/>
            <person name="Davy-Carroll L."/>
            <person name="Denson S."/>
            <person name="Dinh H."/>
            <person name="Ebong V.E."/>
            <person name="Edwards J.R."/>
            <person name="Egan A."/>
            <person name="El-Daye J."/>
            <person name="Escobedo L."/>
            <person name="Fernandez S."/>
            <person name="Fernando P.R."/>
            <person name="Flagg N."/>
            <person name="Forbes L.D."/>
            <person name="Fowler R.G."/>
            <person name="Fu Q."/>
            <person name="Gabisi R.A."/>
            <person name="Ganer J."/>
            <person name="Garbino Pronczuk A."/>
            <person name="Garcia R.M."/>
            <person name="Garner T."/>
            <person name="Garrett T.E."/>
            <person name="Gonzalez D.A."/>
            <person name="Hamid H."/>
            <person name="Hawkins E.S."/>
            <person name="Hirani K."/>
            <person name="Hogues M.E."/>
            <person name="Hollins B."/>
            <person name="Hsiao C.-H."/>
            <person name="Jabil R."/>
            <person name="James M.L."/>
            <person name="Jhangiani S.N."/>
            <person name="Johnson B."/>
            <person name="Johnson Q."/>
            <person name="Joshi V."/>
            <person name="Kalu J.B."/>
            <person name="Kam C."/>
            <person name="Kashfia A."/>
            <person name="Keebler J."/>
            <person name="Kisamo H."/>
            <person name="Kovar C.L."/>
            <person name="Lago L.A."/>
            <person name="Lai C.-Y."/>
            <person name="Laidlaw J."/>
            <person name="Lara F."/>
            <person name="Le T.-K."/>
            <person name="Lee S.L."/>
            <person name="Legall F.H."/>
            <person name="Lemon S.J."/>
            <person name="Lewis L.R."/>
            <person name="Li B."/>
            <person name="Liu Y."/>
            <person name="Liu Y.-S."/>
            <person name="Lopez J."/>
            <person name="Lozado R.J."/>
            <person name="Lu J."/>
            <person name="Madu R.C."/>
            <person name="Maheshwari M."/>
            <person name="Maheshwari R."/>
            <person name="Malloy K."/>
            <person name="Martinez E."/>
            <person name="Mathew T."/>
            <person name="Mercado I.C."/>
            <person name="Mercado C."/>
            <person name="Meyer B."/>
            <person name="Montgomery K."/>
            <person name="Morgan M.B."/>
            <person name="Munidasa M."/>
            <person name="Nazareth L.V."/>
            <person name="Nelson J."/>
            <person name="Ng B.M."/>
            <person name="Nguyen N.B."/>
            <person name="Nguyen P.Q."/>
            <person name="Nguyen T."/>
            <person name="Obregon M."/>
            <person name="Okwuonu G.O."/>
            <person name="Onwere C.G."/>
            <person name="Orozco G."/>
            <person name="Parra A."/>
            <person name="Patel S."/>
            <person name="Patil S."/>
            <person name="Perez A."/>
            <person name="Perez Y."/>
            <person name="Pham C."/>
            <person name="Primus E.L."/>
            <person name="Pu L.-L."/>
            <person name="Puazo M."/>
            <person name="Qin X."/>
            <person name="Quiroz J.B."/>
            <person name="Reese J."/>
            <person name="Richards S."/>
            <person name="Rives C.M."/>
            <person name="Robberts R."/>
            <person name="Ruiz S.J."/>
            <person name="Ruiz M.J."/>
            <person name="Santibanez J."/>
            <person name="Schneider B.W."/>
            <person name="Sisson I."/>
            <person name="Smith M."/>
            <person name="Sodergren E."/>
            <person name="Song X.-Z."/>
            <person name="Song B.B."/>
            <person name="Summersgill H."/>
            <person name="Thelus R."/>
            <person name="Thornton R.D."/>
            <person name="Trejos Z.Y."/>
            <person name="Usmani K."/>
            <person name="Vattathil S."/>
            <person name="Villasana D."/>
            <person name="Walker D.L."/>
            <person name="Wang S."/>
            <person name="Wang K."/>
            <person name="White C.S."/>
            <person name="Williams A.C."/>
            <person name="Williamson J."/>
            <person name="Wilson K."/>
            <person name="Woghiren I.O."/>
            <person name="Woodworth J.R."/>
            <person name="Worley K.C."/>
            <person name="Wright R.A."/>
            <person name="Wu W."/>
            <person name="Young L."/>
            <person name="Zhang L."/>
            <person name="Zhang J."/>
            <person name="Zhu Y."/>
            <person name="Muzny D.M."/>
            <person name="Weinstock G."/>
            <person name="Gibbs R.A."/>
        </authorList>
    </citation>
    <scope>NUCLEOTIDE SEQUENCE [LARGE SCALE GENOMIC DNA]</scope>
    <source>
        <strain evidence="2">LSR1</strain>
    </source>
</reference>
<evidence type="ECO:0000313" key="2">
    <source>
        <dbReference type="Proteomes" id="UP000007819"/>
    </source>
</evidence>
<dbReference type="RefSeq" id="XP_029342523.1">
    <property type="nucleotide sequence ID" value="XM_029486663.1"/>
</dbReference>
<dbReference type="AlphaFoldDB" id="A0A8R2NPK1"/>
<proteinExistence type="predicted"/>
<dbReference type="OrthoDB" id="6608639at2759"/>
<protein>
    <recommendedName>
        <fullName evidence="3">DUF4806 domain-containing protein</fullName>
    </recommendedName>
</protein>
<organism evidence="1 2">
    <name type="scientific">Acyrthosiphon pisum</name>
    <name type="common">Pea aphid</name>
    <dbReference type="NCBI Taxonomy" id="7029"/>
    <lineage>
        <taxon>Eukaryota</taxon>
        <taxon>Metazoa</taxon>
        <taxon>Ecdysozoa</taxon>
        <taxon>Arthropoda</taxon>
        <taxon>Hexapoda</taxon>
        <taxon>Insecta</taxon>
        <taxon>Pterygota</taxon>
        <taxon>Neoptera</taxon>
        <taxon>Paraneoptera</taxon>
        <taxon>Hemiptera</taxon>
        <taxon>Sternorrhyncha</taxon>
        <taxon>Aphidomorpha</taxon>
        <taxon>Aphidoidea</taxon>
        <taxon>Aphididae</taxon>
        <taxon>Macrosiphini</taxon>
        <taxon>Acyrthosiphon</taxon>
    </lineage>
</organism>
<dbReference type="GeneID" id="107885323"/>